<sequence>MSIILVILVISSSLNVAKSEGSDQPTSVEEEGLYKNSVSTVSERSRLSFKNQRIKCVQYLQSNLNEFMQTVDAPSNKNSTKNPSIAVEEILHKKVLQLMGECTGTEIHVNQHVITEIDSQKRSFEQLVLQKILLKVGGTIVPNFLLDPVGSSAKSHDSEKFENEEEQVNET</sequence>
<name>E9HCI3_DAPPU</name>
<dbReference type="OrthoDB" id="10480903at2759"/>
<keyword evidence="2" id="KW-0732">Signal</keyword>
<evidence type="ECO:0000256" key="1">
    <source>
        <dbReference type="SAM" id="MobiDB-lite"/>
    </source>
</evidence>
<feature type="chain" id="PRO_5003241882" evidence="2">
    <location>
        <begin position="20"/>
        <end position="171"/>
    </location>
</feature>
<evidence type="ECO:0000313" key="3">
    <source>
        <dbReference type="EMBL" id="EFX70527.1"/>
    </source>
</evidence>
<proteinExistence type="predicted"/>
<feature type="signal peptide" evidence="2">
    <location>
        <begin position="1"/>
        <end position="19"/>
    </location>
</feature>
<dbReference type="EMBL" id="GL732620">
    <property type="protein sequence ID" value="EFX70527.1"/>
    <property type="molecule type" value="Genomic_DNA"/>
</dbReference>
<dbReference type="InParanoid" id="E9HCI3"/>
<keyword evidence="4" id="KW-1185">Reference proteome</keyword>
<organism evidence="3 4">
    <name type="scientific">Daphnia pulex</name>
    <name type="common">Water flea</name>
    <dbReference type="NCBI Taxonomy" id="6669"/>
    <lineage>
        <taxon>Eukaryota</taxon>
        <taxon>Metazoa</taxon>
        <taxon>Ecdysozoa</taxon>
        <taxon>Arthropoda</taxon>
        <taxon>Crustacea</taxon>
        <taxon>Branchiopoda</taxon>
        <taxon>Diplostraca</taxon>
        <taxon>Cladocera</taxon>
        <taxon>Anomopoda</taxon>
        <taxon>Daphniidae</taxon>
        <taxon>Daphnia</taxon>
    </lineage>
</organism>
<dbReference type="KEGG" id="dpx:DAPPUDRAFT_328102"/>
<evidence type="ECO:0000256" key="2">
    <source>
        <dbReference type="SAM" id="SignalP"/>
    </source>
</evidence>
<dbReference type="AlphaFoldDB" id="E9HCI3"/>
<accession>E9HCI3</accession>
<reference evidence="3 4" key="1">
    <citation type="journal article" date="2011" name="Science">
        <title>The ecoresponsive genome of Daphnia pulex.</title>
        <authorList>
            <person name="Colbourne J.K."/>
            <person name="Pfrender M.E."/>
            <person name="Gilbert D."/>
            <person name="Thomas W.K."/>
            <person name="Tucker A."/>
            <person name="Oakley T.H."/>
            <person name="Tokishita S."/>
            <person name="Aerts A."/>
            <person name="Arnold G.J."/>
            <person name="Basu M.K."/>
            <person name="Bauer D.J."/>
            <person name="Caceres C.E."/>
            <person name="Carmel L."/>
            <person name="Casola C."/>
            <person name="Choi J.H."/>
            <person name="Detter J.C."/>
            <person name="Dong Q."/>
            <person name="Dusheyko S."/>
            <person name="Eads B.D."/>
            <person name="Frohlich T."/>
            <person name="Geiler-Samerotte K.A."/>
            <person name="Gerlach D."/>
            <person name="Hatcher P."/>
            <person name="Jogdeo S."/>
            <person name="Krijgsveld J."/>
            <person name="Kriventseva E.V."/>
            <person name="Kultz D."/>
            <person name="Laforsch C."/>
            <person name="Lindquist E."/>
            <person name="Lopez J."/>
            <person name="Manak J.R."/>
            <person name="Muller J."/>
            <person name="Pangilinan J."/>
            <person name="Patwardhan R.P."/>
            <person name="Pitluck S."/>
            <person name="Pritham E.J."/>
            <person name="Rechtsteiner A."/>
            <person name="Rho M."/>
            <person name="Rogozin I.B."/>
            <person name="Sakarya O."/>
            <person name="Salamov A."/>
            <person name="Schaack S."/>
            <person name="Shapiro H."/>
            <person name="Shiga Y."/>
            <person name="Skalitzky C."/>
            <person name="Smith Z."/>
            <person name="Souvorov A."/>
            <person name="Sung W."/>
            <person name="Tang Z."/>
            <person name="Tsuchiya D."/>
            <person name="Tu H."/>
            <person name="Vos H."/>
            <person name="Wang M."/>
            <person name="Wolf Y.I."/>
            <person name="Yamagata H."/>
            <person name="Yamada T."/>
            <person name="Ye Y."/>
            <person name="Shaw J.R."/>
            <person name="Andrews J."/>
            <person name="Crease T.J."/>
            <person name="Tang H."/>
            <person name="Lucas S.M."/>
            <person name="Robertson H.M."/>
            <person name="Bork P."/>
            <person name="Koonin E.V."/>
            <person name="Zdobnov E.M."/>
            <person name="Grigoriev I.V."/>
            <person name="Lynch M."/>
            <person name="Boore J.L."/>
        </authorList>
    </citation>
    <scope>NUCLEOTIDE SEQUENCE [LARGE SCALE GENOMIC DNA]</scope>
</reference>
<evidence type="ECO:0000313" key="4">
    <source>
        <dbReference type="Proteomes" id="UP000000305"/>
    </source>
</evidence>
<dbReference type="Proteomes" id="UP000000305">
    <property type="component" value="Unassembled WGS sequence"/>
</dbReference>
<protein>
    <submittedName>
        <fullName evidence="3">Uncharacterized protein</fullName>
    </submittedName>
</protein>
<gene>
    <name evidence="3" type="ORF">DAPPUDRAFT_328102</name>
</gene>
<dbReference type="HOGENOM" id="CLU_1564487_0_0_1"/>
<feature type="region of interest" description="Disordered" evidence="1">
    <location>
        <begin position="151"/>
        <end position="171"/>
    </location>
</feature>
<feature type="compositionally biased region" description="Acidic residues" evidence="1">
    <location>
        <begin position="162"/>
        <end position="171"/>
    </location>
</feature>